<dbReference type="OrthoDB" id="2344312at2759"/>
<keyword evidence="1" id="KW-1133">Transmembrane helix</keyword>
<protein>
    <recommendedName>
        <fullName evidence="2">SigF-like NTF2-like domain-containing protein</fullName>
    </recommendedName>
</protein>
<feature type="transmembrane region" description="Helical" evidence="1">
    <location>
        <begin position="163"/>
        <end position="189"/>
    </location>
</feature>
<dbReference type="VEuPathDB" id="FungiDB:HMPREF1541_06109"/>
<dbReference type="PANTHER" id="PTHR35393">
    <property type="entry name" value="CHROMOSOME 1, WHOLE GENOME SHOTGUN SEQUENCE"/>
    <property type="match status" value="1"/>
</dbReference>
<keyword evidence="1" id="KW-0472">Membrane</keyword>
<dbReference type="EMBL" id="KB822721">
    <property type="protein sequence ID" value="ETN39883.1"/>
    <property type="molecule type" value="Genomic_DNA"/>
</dbReference>
<proteinExistence type="predicted"/>
<dbReference type="InterPro" id="IPR057514">
    <property type="entry name" value="NTF2_SigF"/>
</dbReference>
<evidence type="ECO:0000259" key="2">
    <source>
        <dbReference type="Pfam" id="PF24840"/>
    </source>
</evidence>
<sequence length="202" mass="23083">MENPVEEITGVITTLCTAESEVQQQAIDKYFTQDALFIHPFCRTLRVSNSTWMIKKIYAWYKILSPHIDIKVDSIAFDQANMILYVTARQTFRIQFIPLYKADVSLVTKLQLTHVRDAGLDPSYAGVVKQTPGATASQAQKYYIQSQNDLYQTNEFIKFVAPWGVGSTIVILWQIFATLMCVVGAMILWPLTWFRENLTNEA</sequence>
<feature type="domain" description="SigF-like NTF2-like" evidence="2">
    <location>
        <begin position="1"/>
        <end position="117"/>
    </location>
</feature>
<dbReference type="InParanoid" id="W2RVW0"/>
<dbReference type="GeneID" id="19973448"/>
<keyword evidence="1" id="KW-0812">Transmembrane</keyword>
<keyword evidence="4" id="KW-1185">Reference proteome</keyword>
<gene>
    <name evidence="3" type="ORF">HMPREF1541_06109</name>
</gene>
<dbReference type="AlphaFoldDB" id="W2RVW0"/>
<accession>W2RVW0</accession>
<dbReference type="PANTHER" id="PTHR35393:SF1">
    <property type="entry name" value="SNOAL-LIKE DOMAIN-CONTAINING PROTEIN"/>
    <property type="match status" value="1"/>
</dbReference>
<dbReference type="Pfam" id="PF24840">
    <property type="entry name" value="NTF2_SigF"/>
    <property type="match status" value="2"/>
</dbReference>
<dbReference type="RefSeq" id="XP_008718668.1">
    <property type="nucleotide sequence ID" value="XM_008720446.1"/>
</dbReference>
<dbReference type="STRING" id="1220924.W2RVW0"/>
<organism evidence="3 4">
    <name type="scientific">Cyphellophora europaea (strain CBS 101466)</name>
    <name type="common">Phialophora europaea</name>
    <dbReference type="NCBI Taxonomy" id="1220924"/>
    <lineage>
        <taxon>Eukaryota</taxon>
        <taxon>Fungi</taxon>
        <taxon>Dikarya</taxon>
        <taxon>Ascomycota</taxon>
        <taxon>Pezizomycotina</taxon>
        <taxon>Eurotiomycetes</taxon>
        <taxon>Chaetothyriomycetidae</taxon>
        <taxon>Chaetothyriales</taxon>
        <taxon>Cyphellophoraceae</taxon>
        <taxon>Cyphellophora</taxon>
    </lineage>
</organism>
<dbReference type="HOGENOM" id="CLU_079426_0_0_1"/>
<evidence type="ECO:0000313" key="4">
    <source>
        <dbReference type="Proteomes" id="UP000030752"/>
    </source>
</evidence>
<feature type="domain" description="SigF-like NTF2-like" evidence="2">
    <location>
        <begin position="138"/>
        <end position="188"/>
    </location>
</feature>
<reference evidence="3 4" key="1">
    <citation type="submission" date="2013-03" db="EMBL/GenBank/DDBJ databases">
        <title>The Genome Sequence of Phialophora europaea CBS 101466.</title>
        <authorList>
            <consortium name="The Broad Institute Genomics Platform"/>
            <person name="Cuomo C."/>
            <person name="de Hoog S."/>
            <person name="Gorbushina A."/>
            <person name="Walker B."/>
            <person name="Young S.K."/>
            <person name="Zeng Q."/>
            <person name="Gargeya S."/>
            <person name="Fitzgerald M."/>
            <person name="Haas B."/>
            <person name="Abouelleil A."/>
            <person name="Allen A.W."/>
            <person name="Alvarado L."/>
            <person name="Arachchi H.M."/>
            <person name="Berlin A.M."/>
            <person name="Chapman S.B."/>
            <person name="Gainer-Dewar J."/>
            <person name="Goldberg J."/>
            <person name="Griggs A."/>
            <person name="Gujja S."/>
            <person name="Hansen M."/>
            <person name="Howarth C."/>
            <person name="Imamovic A."/>
            <person name="Ireland A."/>
            <person name="Larimer J."/>
            <person name="McCowan C."/>
            <person name="Murphy C."/>
            <person name="Pearson M."/>
            <person name="Poon T.W."/>
            <person name="Priest M."/>
            <person name="Roberts A."/>
            <person name="Saif S."/>
            <person name="Shea T."/>
            <person name="Sisk P."/>
            <person name="Sykes S."/>
            <person name="Wortman J."/>
            <person name="Nusbaum C."/>
            <person name="Birren B."/>
        </authorList>
    </citation>
    <scope>NUCLEOTIDE SEQUENCE [LARGE SCALE GENOMIC DNA]</scope>
    <source>
        <strain evidence="3 4">CBS 101466</strain>
    </source>
</reference>
<evidence type="ECO:0000313" key="3">
    <source>
        <dbReference type="EMBL" id="ETN39883.1"/>
    </source>
</evidence>
<dbReference type="eggNOG" id="ENOG502S534">
    <property type="taxonomic scope" value="Eukaryota"/>
</dbReference>
<name>W2RVW0_CYPE1</name>
<evidence type="ECO:0000256" key="1">
    <source>
        <dbReference type="SAM" id="Phobius"/>
    </source>
</evidence>
<dbReference type="Proteomes" id="UP000030752">
    <property type="component" value="Unassembled WGS sequence"/>
</dbReference>